<dbReference type="PROSITE" id="PS50263">
    <property type="entry name" value="CN_HYDROLASE"/>
    <property type="match status" value="1"/>
</dbReference>
<dbReference type="CDD" id="cd07571">
    <property type="entry name" value="ALP_N-acyl_transferase"/>
    <property type="match status" value="1"/>
</dbReference>
<dbReference type="InterPro" id="IPR036526">
    <property type="entry name" value="C-N_Hydrolase_sf"/>
</dbReference>
<dbReference type="AlphaFoldDB" id="A0A540WCA7"/>
<reference evidence="11 12" key="1">
    <citation type="submission" date="2019-06" db="EMBL/GenBank/DDBJ databases">
        <title>Description of Kitasatospora acidophila sp. nov. isolated from pine grove soil, and reclassification of Streptomyces novaecaesareae to Kitasatospora novaeceasareae comb. nov.</title>
        <authorList>
            <person name="Kim M.J."/>
        </authorList>
    </citation>
    <scope>NUCLEOTIDE SEQUENCE [LARGE SCALE GENOMIC DNA]</scope>
    <source>
        <strain evidence="11 12">MMS16-CNU292</strain>
    </source>
</reference>
<organism evidence="11 12">
    <name type="scientific">Kitasatospora acidiphila</name>
    <dbReference type="NCBI Taxonomy" id="2567942"/>
    <lineage>
        <taxon>Bacteria</taxon>
        <taxon>Bacillati</taxon>
        <taxon>Actinomycetota</taxon>
        <taxon>Actinomycetes</taxon>
        <taxon>Kitasatosporales</taxon>
        <taxon>Streptomycetaceae</taxon>
        <taxon>Kitasatospora</taxon>
    </lineage>
</organism>
<evidence type="ECO:0000256" key="7">
    <source>
        <dbReference type="ARBA" id="ARBA00023315"/>
    </source>
</evidence>
<feature type="domain" description="CN hydrolase" evidence="10">
    <location>
        <begin position="252"/>
        <end position="504"/>
    </location>
</feature>
<comment type="function">
    <text evidence="8">Catalyzes the phospholipid dependent N-acylation of the N-terminal cysteine of apolipoprotein, the last step in lipoprotein maturation.</text>
</comment>
<dbReference type="Pfam" id="PF00795">
    <property type="entry name" value="CN_hydrolase"/>
    <property type="match status" value="1"/>
</dbReference>
<keyword evidence="12" id="KW-1185">Reference proteome</keyword>
<dbReference type="InterPro" id="IPR004563">
    <property type="entry name" value="Apolipo_AcylTrfase"/>
</dbReference>
<keyword evidence="4 8" id="KW-0812">Transmembrane</keyword>
<evidence type="ECO:0000256" key="5">
    <source>
        <dbReference type="ARBA" id="ARBA00022989"/>
    </source>
</evidence>
<dbReference type="EC" id="2.3.1.269" evidence="8"/>
<accession>A0A540WCA7</accession>
<dbReference type="OrthoDB" id="9804277at2"/>
<evidence type="ECO:0000256" key="6">
    <source>
        <dbReference type="ARBA" id="ARBA00023136"/>
    </source>
</evidence>
<gene>
    <name evidence="8 11" type="primary">lnt</name>
    <name evidence="11" type="ORF">E6W39_35820</name>
</gene>
<keyword evidence="3 8" id="KW-0808">Transferase</keyword>
<evidence type="ECO:0000259" key="10">
    <source>
        <dbReference type="PROSITE" id="PS50263"/>
    </source>
</evidence>
<keyword evidence="2 8" id="KW-1003">Cell membrane</keyword>
<feature type="compositionally biased region" description="Basic residues" evidence="9">
    <location>
        <begin position="13"/>
        <end position="23"/>
    </location>
</feature>
<dbReference type="Proteomes" id="UP000319103">
    <property type="component" value="Unassembled WGS sequence"/>
</dbReference>
<dbReference type="Pfam" id="PF20154">
    <property type="entry name" value="LNT_N"/>
    <property type="match status" value="1"/>
</dbReference>
<dbReference type="EMBL" id="VIGB01000003">
    <property type="protein sequence ID" value="TQF06582.1"/>
    <property type="molecule type" value="Genomic_DNA"/>
</dbReference>
<feature type="transmembrane region" description="Helical" evidence="8">
    <location>
        <begin position="160"/>
        <end position="178"/>
    </location>
</feature>
<evidence type="ECO:0000256" key="9">
    <source>
        <dbReference type="SAM" id="MobiDB-lite"/>
    </source>
</evidence>
<evidence type="ECO:0000256" key="4">
    <source>
        <dbReference type="ARBA" id="ARBA00022692"/>
    </source>
</evidence>
<proteinExistence type="inferred from homology"/>
<comment type="caution">
    <text evidence="8">Lacks conserved residue(s) required for the propagation of feature annotation.</text>
</comment>
<comment type="subcellular location">
    <subcellularLocation>
        <location evidence="1 8">Cell membrane</location>
        <topology evidence="1 8">Multi-pass membrane protein</topology>
    </subcellularLocation>
</comment>
<dbReference type="InterPro" id="IPR003010">
    <property type="entry name" value="C-N_Hydrolase"/>
</dbReference>
<keyword evidence="6 8" id="KW-0472">Membrane</keyword>
<evidence type="ECO:0000313" key="12">
    <source>
        <dbReference type="Proteomes" id="UP000319103"/>
    </source>
</evidence>
<dbReference type="InterPro" id="IPR045378">
    <property type="entry name" value="LNT_N"/>
</dbReference>
<dbReference type="Gene3D" id="3.60.110.10">
    <property type="entry name" value="Carbon-nitrogen hydrolase"/>
    <property type="match status" value="1"/>
</dbReference>
<feature type="transmembrane region" description="Helical" evidence="8">
    <location>
        <begin position="198"/>
        <end position="226"/>
    </location>
</feature>
<comment type="caution">
    <text evidence="11">The sequence shown here is derived from an EMBL/GenBank/DDBJ whole genome shotgun (WGS) entry which is preliminary data.</text>
</comment>
<evidence type="ECO:0000256" key="1">
    <source>
        <dbReference type="ARBA" id="ARBA00004651"/>
    </source>
</evidence>
<dbReference type="HAMAP" id="MF_01148">
    <property type="entry name" value="Lnt"/>
    <property type="match status" value="1"/>
</dbReference>
<keyword evidence="11" id="KW-0449">Lipoprotein</keyword>
<evidence type="ECO:0000256" key="2">
    <source>
        <dbReference type="ARBA" id="ARBA00022475"/>
    </source>
</evidence>
<feature type="transmembrane region" description="Helical" evidence="8">
    <location>
        <begin position="100"/>
        <end position="119"/>
    </location>
</feature>
<dbReference type="NCBIfam" id="TIGR00546">
    <property type="entry name" value="lnt"/>
    <property type="match status" value="1"/>
</dbReference>
<feature type="transmembrane region" description="Helical" evidence="8">
    <location>
        <begin position="233"/>
        <end position="252"/>
    </location>
</feature>
<keyword evidence="5 8" id="KW-1133">Transmembrane helix</keyword>
<dbReference type="UniPathway" id="UPA00666"/>
<dbReference type="GO" id="GO:0016410">
    <property type="term" value="F:N-acyltransferase activity"/>
    <property type="evidence" value="ECO:0007669"/>
    <property type="project" value="UniProtKB-UniRule"/>
</dbReference>
<keyword evidence="7 8" id="KW-0012">Acyltransferase</keyword>
<dbReference type="SUPFAM" id="SSF56317">
    <property type="entry name" value="Carbon-nitrogen hydrolase"/>
    <property type="match status" value="1"/>
</dbReference>
<evidence type="ECO:0000256" key="8">
    <source>
        <dbReference type="HAMAP-Rule" id="MF_01148"/>
    </source>
</evidence>
<evidence type="ECO:0000313" key="11">
    <source>
        <dbReference type="EMBL" id="TQF06582.1"/>
    </source>
</evidence>
<sequence>MSPKGHSYPTRRMSPKGHSHPTRHVSTDSVRVMVRCGSEADNQRMSLRAALAHPVRYGSLGAGMLPVLAFPAPDQEWFAWIALVPGLLLMQRAPRAREAVVRGWWFGAGFVLAAMYWLIPSIGPGLLLIAVLFGALQGAVGLAVWCLLRPPLTVRRSLAALLVVPSVWVVTEFARSWQALGGPWALLGATQWRRPTQLALASLGGIWLVSAAVVAVNTAVLIALLADRTVLRAGALAAGVLVLAAGPVAFALNPAPVTARTATVVLVQPGQTLDGTVRLDAAGAITRDLADRPDLVVWGESSITSDLSRDPVTLAQLRALSAVTGSDLLVNEDARKTDGHISKDAVLIDQNGIQDRYAKMRLVPFGEYIPFRGGLGWLTKISRAADQNRTPGHSFHLFRPVDRSGTPLPAGVLICFESAFPDLSRTAALQGAQLLIYQSATSTFQDTWAPAQHAALAAVRAAETGRPAVQAALTGDSVAFDAQGRQLARMGTGGRGALTVHLALPAATYRTWYDRVGDVVPWTALAVTAAAAATGLYRARTGPGADRPAPESEDAPSPAR</sequence>
<feature type="transmembrane region" description="Helical" evidence="8">
    <location>
        <begin position="125"/>
        <end position="148"/>
    </location>
</feature>
<dbReference type="PANTHER" id="PTHR38686">
    <property type="entry name" value="APOLIPOPROTEIN N-ACYLTRANSFERASE"/>
    <property type="match status" value="1"/>
</dbReference>
<comment type="pathway">
    <text evidence="8">Protein modification; lipoprotein biosynthesis (N-acyl transfer).</text>
</comment>
<feature type="region of interest" description="Disordered" evidence="9">
    <location>
        <begin position="539"/>
        <end position="560"/>
    </location>
</feature>
<dbReference type="GO" id="GO:0042158">
    <property type="term" value="P:lipoprotein biosynthetic process"/>
    <property type="evidence" value="ECO:0007669"/>
    <property type="project" value="UniProtKB-UniRule"/>
</dbReference>
<evidence type="ECO:0000256" key="3">
    <source>
        <dbReference type="ARBA" id="ARBA00022679"/>
    </source>
</evidence>
<dbReference type="PANTHER" id="PTHR38686:SF1">
    <property type="entry name" value="APOLIPOPROTEIN N-ACYLTRANSFERASE"/>
    <property type="match status" value="1"/>
</dbReference>
<feature type="region of interest" description="Disordered" evidence="9">
    <location>
        <begin position="1"/>
        <end position="25"/>
    </location>
</feature>
<comment type="similarity">
    <text evidence="8">Belongs to the CN hydrolase family. Apolipoprotein N-acyltransferase subfamily.</text>
</comment>
<dbReference type="GO" id="GO:0005886">
    <property type="term" value="C:plasma membrane"/>
    <property type="evidence" value="ECO:0007669"/>
    <property type="project" value="UniProtKB-SubCell"/>
</dbReference>
<comment type="catalytic activity">
    <reaction evidence="8">
        <text>N-terminal S-1,2-diacyl-sn-glyceryl-L-cysteinyl-[lipoprotein] + a glycerophospholipid = N-acyl-S-1,2-diacyl-sn-glyceryl-L-cysteinyl-[lipoprotein] + a 2-acyl-sn-glycero-3-phospholipid + H(+)</text>
        <dbReference type="Rhea" id="RHEA:48228"/>
        <dbReference type="Rhea" id="RHEA-COMP:14681"/>
        <dbReference type="Rhea" id="RHEA-COMP:14684"/>
        <dbReference type="ChEBI" id="CHEBI:15378"/>
        <dbReference type="ChEBI" id="CHEBI:136912"/>
        <dbReference type="ChEBI" id="CHEBI:140656"/>
        <dbReference type="ChEBI" id="CHEBI:140657"/>
        <dbReference type="ChEBI" id="CHEBI:140660"/>
        <dbReference type="EC" id="2.3.1.269"/>
    </reaction>
</comment>
<protein>
    <recommendedName>
        <fullName evidence="8">Apolipoprotein N-acyltransferase</fullName>
        <shortName evidence="8">ALP N-acyltransferase</shortName>
        <ecNumber evidence="8">2.3.1.269</ecNumber>
    </recommendedName>
</protein>
<name>A0A540WCA7_9ACTN</name>